<reference evidence="2 3" key="1">
    <citation type="journal article" date="2009" name="Appl. Environ. Microbiol.">
        <title>Community genomic and proteomic analyses of chemoautotrophic iron-oxidizing "Leptospirillum rubarum" (Group II) and "Leptospirillum ferrodiazotrophum" (Group III) bacteria in acid mine drainage biofilms.</title>
        <authorList>
            <person name="Goltsman D.S."/>
            <person name="Denef V.J."/>
            <person name="Singer S.W."/>
            <person name="VerBerkmoes N.C."/>
            <person name="Lefsrud M."/>
            <person name="Mueller R.S."/>
            <person name="Dick G.J."/>
            <person name="Sun C.L."/>
            <person name="Wheeler K.E."/>
            <person name="Zemla A."/>
            <person name="Baker B.J."/>
            <person name="Hauser L."/>
            <person name="Land M."/>
            <person name="Shah M.B."/>
            <person name="Thelen M.P."/>
            <person name="Hettich R.L."/>
            <person name="Banfield J.F."/>
        </authorList>
    </citation>
    <scope>NUCLEOTIDE SEQUENCE [LARGE SCALE GENOMIC DNA]</scope>
</reference>
<dbReference type="Pfam" id="PF03190">
    <property type="entry name" value="Thioredox_DsbH"/>
    <property type="match status" value="1"/>
</dbReference>
<evidence type="ECO:0000313" key="3">
    <source>
        <dbReference type="Proteomes" id="UP000009374"/>
    </source>
</evidence>
<dbReference type="EMBL" id="GG693880">
    <property type="protein sequence ID" value="EES52088.1"/>
    <property type="molecule type" value="Genomic_DNA"/>
</dbReference>
<evidence type="ECO:0000259" key="1">
    <source>
        <dbReference type="Pfam" id="PF03190"/>
    </source>
</evidence>
<dbReference type="InterPro" id="IPR008928">
    <property type="entry name" value="6-hairpin_glycosidase_sf"/>
</dbReference>
<organism evidence="2 3">
    <name type="scientific">Leptospirillum ferrodiazotrophum</name>
    <dbReference type="NCBI Taxonomy" id="412449"/>
    <lineage>
        <taxon>Bacteria</taxon>
        <taxon>Pseudomonadati</taxon>
        <taxon>Nitrospirota</taxon>
        <taxon>Nitrospiria</taxon>
        <taxon>Nitrospirales</taxon>
        <taxon>Nitrospiraceae</taxon>
        <taxon>Leptospirillum</taxon>
    </lineage>
</organism>
<dbReference type="PANTHER" id="PTHR42899">
    <property type="entry name" value="SPERMATOGENESIS-ASSOCIATED PROTEIN 20"/>
    <property type="match status" value="1"/>
</dbReference>
<gene>
    <name evidence="2" type="ORF">UBAL3_94530054</name>
</gene>
<dbReference type="InterPro" id="IPR004879">
    <property type="entry name" value="Ssp411-like_TRX"/>
</dbReference>
<dbReference type="Proteomes" id="UP000009374">
    <property type="component" value="Unassembled WGS sequence"/>
</dbReference>
<dbReference type="SUPFAM" id="SSF52833">
    <property type="entry name" value="Thioredoxin-like"/>
    <property type="match status" value="1"/>
</dbReference>
<dbReference type="SUPFAM" id="SSF48208">
    <property type="entry name" value="Six-hairpin glycosidases"/>
    <property type="match status" value="1"/>
</dbReference>
<proteinExistence type="predicted"/>
<dbReference type="CDD" id="cd02955">
    <property type="entry name" value="SSP411"/>
    <property type="match status" value="1"/>
</dbReference>
<sequence length="674" mass="76269">MPNRLKDETSPYLRQHAENPVDWYPWGEEAWEESARSGRPVLLSIGYAACHWCHVMAHESFEDPETAAQMNRDFVNIKVDREERPDLDLIYQTAHQILARRGGGWPLTVFLTSRKVPFAAGTYFPRTSRFGLPGFTEVLGRIRGFYDEHRSELESPENRQVVDILESLTPRRRGESSLSLAPVQSFLAHLRQVFDRDFGGFGGAPKFPHSQGLSFLLDSSEASDREMAFLTLRKMARGGLFDQIGGGFARYSVDDRWEIPHFEKMLYDNGPLLGLYARAHAMTGDPFFREVAERTALWAQREMRSQEGMYFSSLDADSEGEEGRFYRWSRTEVEESLSGRERQAALACLGFDRPPNFEGHHWHAVLAKTPEEWAREEGLSPFEASEALRGARETLFRRRSSRVRPGLDDKMLTSWNALWARGLLEAGRHLGREDWRQEGREILRAIRRHMWHEGRLLAVRAGGKSRLGAYLDDYAFLLEALLEELSSEFSEETLDFALSVARALQELFEDPEEGGFFFTARDHESLPVRTKPGHDQSLPSGNGSAARGLLRLGSLLGESRFLESASRTLELFSGIYGERPEGFDTLLSALSLWNAGAPVAILWGPESEIWQRQIDLKAPWVWTVRAREGMGVREKSPPPAGATRGTLCGSFGCLLPVDNDLAQFFKGVSEHAPK</sequence>
<protein>
    <recommendedName>
        <fullName evidence="1">Spermatogenesis-associated protein 20-like TRX domain-containing protein</fullName>
    </recommendedName>
</protein>
<dbReference type="PIRSF" id="PIRSF006402">
    <property type="entry name" value="UCP006402_thioredoxin"/>
    <property type="match status" value="1"/>
</dbReference>
<dbReference type="GO" id="GO:0005975">
    <property type="term" value="P:carbohydrate metabolic process"/>
    <property type="evidence" value="ECO:0007669"/>
    <property type="project" value="InterPro"/>
</dbReference>
<dbReference type="PANTHER" id="PTHR42899:SF1">
    <property type="entry name" value="SPERMATOGENESIS-ASSOCIATED PROTEIN 20"/>
    <property type="match status" value="1"/>
</dbReference>
<dbReference type="InterPro" id="IPR036249">
    <property type="entry name" value="Thioredoxin-like_sf"/>
</dbReference>
<dbReference type="AlphaFoldDB" id="C6HZ77"/>
<dbReference type="Gene3D" id="3.40.30.10">
    <property type="entry name" value="Glutaredoxin"/>
    <property type="match status" value="1"/>
</dbReference>
<accession>C6HZ77</accession>
<name>C6HZ77_9BACT</name>
<dbReference type="InterPro" id="IPR024705">
    <property type="entry name" value="Ssp411"/>
</dbReference>
<keyword evidence="3" id="KW-1185">Reference proteome</keyword>
<evidence type="ECO:0000313" key="2">
    <source>
        <dbReference type="EMBL" id="EES52088.1"/>
    </source>
</evidence>
<feature type="domain" description="Spermatogenesis-associated protein 20-like TRX" evidence="1">
    <location>
        <begin position="2"/>
        <end position="158"/>
    </location>
</feature>